<dbReference type="EMBL" id="JAMKOV010000041">
    <property type="protein sequence ID" value="KAI8035251.1"/>
    <property type="molecule type" value="Genomic_DNA"/>
</dbReference>
<dbReference type="Proteomes" id="UP001059596">
    <property type="component" value="Unassembled WGS sequence"/>
</dbReference>
<accession>A0A9P9YE68</accession>
<evidence type="ECO:0000313" key="1">
    <source>
        <dbReference type="EMBL" id="KAI8035251.1"/>
    </source>
</evidence>
<comment type="caution">
    <text evidence="1">The sequence shown here is derived from an EMBL/GenBank/DDBJ whole genome shotgun (WGS) entry which is preliminary data.</text>
</comment>
<reference evidence="1" key="1">
    <citation type="journal article" date="2023" name="Genome Biol. Evol.">
        <title>Long-read-based Genome Assembly of Drosophila gunungcola Reveals Fewer Chemosensory Genes in Flower-breeding Species.</title>
        <authorList>
            <person name="Negi A."/>
            <person name="Liao B.Y."/>
            <person name="Yeh S.D."/>
        </authorList>
    </citation>
    <scope>NUCLEOTIDE SEQUENCE</scope>
    <source>
        <strain evidence="1">Sukarami</strain>
    </source>
</reference>
<evidence type="ECO:0000313" key="2">
    <source>
        <dbReference type="Proteomes" id="UP001059596"/>
    </source>
</evidence>
<protein>
    <submittedName>
        <fullName evidence="1">Uncharacterized protein</fullName>
    </submittedName>
</protein>
<organism evidence="1 2">
    <name type="scientific">Drosophila gunungcola</name>
    <name type="common">fruit fly</name>
    <dbReference type="NCBI Taxonomy" id="103775"/>
    <lineage>
        <taxon>Eukaryota</taxon>
        <taxon>Metazoa</taxon>
        <taxon>Ecdysozoa</taxon>
        <taxon>Arthropoda</taxon>
        <taxon>Hexapoda</taxon>
        <taxon>Insecta</taxon>
        <taxon>Pterygota</taxon>
        <taxon>Neoptera</taxon>
        <taxon>Endopterygota</taxon>
        <taxon>Diptera</taxon>
        <taxon>Brachycera</taxon>
        <taxon>Muscomorpha</taxon>
        <taxon>Ephydroidea</taxon>
        <taxon>Drosophilidae</taxon>
        <taxon>Drosophila</taxon>
        <taxon>Sophophora</taxon>
    </lineage>
</organism>
<proteinExistence type="predicted"/>
<name>A0A9P9YE68_9MUSC</name>
<sequence>MTLKKDLVSLAKSSEQDILLRSEKIKWYEDMALNAFVSALKGPIGVTIRNKGVPNIAKAYEIACREKNLGTLEETG</sequence>
<gene>
    <name evidence="1" type="ORF">M5D96_011970</name>
</gene>
<dbReference type="AlphaFoldDB" id="A0A9P9YE68"/>
<keyword evidence="2" id="KW-1185">Reference proteome</keyword>